<comment type="subcellular location">
    <subcellularLocation>
        <location evidence="1">Cytoplasm</location>
    </subcellularLocation>
</comment>
<keyword evidence="11 14" id="KW-0012">Acyltransferase</keyword>
<keyword evidence="6" id="KW-0963">Cytoplasm</keyword>
<dbReference type="FunFam" id="2.160.10.10:FF:000007">
    <property type="entry name" value="Serine acetyltransferase"/>
    <property type="match status" value="1"/>
</dbReference>
<dbReference type="InterPro" id="IPR018357">
    <property type="entry name" value="Hexapep_transf_CS"/>
</dbReference>
<dbReference type="GO" id="GO:0005737">
    <property type="term" value="C:cytoplasm"/>
    <property type="evidence" value="ECO:0007669"/>
    <property type="project" value="UniProtKB-SubCell"/>
</dbReference>
<comment type="pathway">
    <text evidence="2">Amino-acid biosynthesis; L-cysteine biosynthesis; L-cysteine from L-serine: step 1/2.</text>
</comment>
<dbReference type="InterPro" id="IPR045304">
    <property type="entry name" value="LbH_SAT"/>
</dbReference>
<dbReference type="NCBIfam" id="TIGR01172">
    <property type="entry name" value="cysE"/>
    <property type="match status" value="1"/>
</dbReference>
<dbReference type="GO" id="GO:0009001">
    <property type="term" value="F:serine O-acetyltransferase activity"/>
    <property type="evidence" value="ECO:0007669"/>
    <property type="project" value="UniProtKB-EC"/>
</dbReference>
<evidence type="ECO:0000256" key="3">
    <source>
        <dbReference type="ARBA" id="ARBA00007274"/>
    </source>
</evidence>
<protein>
    <recommendedName>
        <fullName evidence="5">Serine acetyltransferase</fullName>
        <ecNumber evidence="4">2.3.1.30</ecNumber>
    </recommendedName>
</protein>
<dbReference type="EMBL" id="JAGQHR010000134">
    <property type="protein sequence ID" value="MCA9727253.1"/>
    <property type="molecule type" value="Genomic_DNA"/>
</dbReference>
<evidence type="ECO:0000256" key="11">
    <source>
        <dbReference type="ARBA" id="ARBA00023315"/>
    </source>
</evidence>
<evidence type="ECO:0000256" key="12">
    <source>
        <dbReference type="ARBA" id="ARBA00049486"/>
    </source>
</evidence>
<dbReference type="CDD" id="cd03354">
    <property type="entry name" value="LbH_SAT"/>
    <property type="match status" value="1"/>
</dbReference>
<dbReference type="PROSITE" id="PS00101">
    <property type="entry name" value="HEXAPEP_TRANSFERASES"/>
    <property type="match status" value="1"/>
</dbReference>
<dbReference type="InterPro" id="IPR001451">
    <property type="entry name" value="Hexapep"/>
</dbReference>
<dbReference type="EC" id="2.3.1.30" evidence="4"/>
<dbReference type="SUPFAM" id="SSF51161">
    <property type="entry name" value="Trimeric LpxA-like enzymes"/>
    <property type="match status" value="1"/>
</dbReference>
<keyword evidence="9" id="KW-0677">Repeat</keyword>
<evidence type="ECO:0000256" key="7">
    <source>
        <dbReference type="ARBA" id="ARBA00022605"/>
    </source>
</evidence>
<evidence type="ECO:0000256" key="9">
    <source>
        <dbReference type="ARBA" id="ARBA00022737"/>
    </source>
</evidence>
<evidence type="ECO:0000256" key="13">
    <source>
        <dbReference type="SAM" id="MobiDB-lite"/>
    </source>
</evidence>
<evidence type="ECO:0000313" key="14">
    <source>
        <dbReference type="EMBL" id="MCA9727253.1"/>
    </source>
</evidence>
<sequence>MTSLPTGTSGAGREIGSLPQTPTVPSAPPRTRLRRPRWIARIREDVVTIFQRDPAARSLAEVLFCYPGLHAVLLHRVSHRLWRARWHFPARLLSHLARSLTGIEIHPGATIGRRFFIDHGLGVVIGETAEIGDDVTLYQGVTLGGTSLERKKRHPTLGDGVIVGAGASVLGAVRVGNHARIGAGAIVVKDVPEAATVVGLAGRILEKHVPGHAPVTARLSESRGDHDVRVLELLMEKVEILESRMVDGELSAHEKRNLQESIFAEGDGI</sequence>
<dbReference type="Gene3D" id="1.10.3130.10">
    <property type="entry name" value="serine acetyltransferase, domain 1"/>
    <property type="match status" value="1"/>
</dbReference>
<keyword evidence="8 14" id="KW-0808">Transferase</keyword>
<evidence type="ECO:0000256" key="10">
    <source>
        <dbReference type="ARBA" id="ARBA00023192"/>
    </source>
</evidence>
<dbReference type="GO" id="GO:0006535">
    <property type="term" value="P:cysteine biosynthetic process from serine"/>
    <property type="evidence" value="ECO:0007669"/>
    <property type="project" value="InterPro"/>
</dbReference>
<comment type="caution">
    <text evidence="14">The sequence shown here is derived from an EMBL/GenBank/DDBJ whole genome shotgun (WGS) entry which is preliminary data.</text>
</comment>
<evidence type="ECO:0000256" key="6">
    <source>
        <dbReference type="ARBA" id="ARBA00022490"/>
    </source>
</evidence>
<reference evidence="14" key="1">
    <citation type="submission" date="2020-04" db="EMBL/GenBank/DDBJ databases">
        <authorList>
            <person name="Zhang T."/>
        </authorList>
    </citation>
    <scope>NUCLEOTIDE SEQUENCE</scope>
    <source>
        <strain evidence="14">HKST-UBA01</strain>
    </source>
</reference>
<keyword evidence="10" id="KW-0198">Cysteine biosynthesis</keyword>
<dbReference type="PANTHER" id="PTHR42811">
    <property type="entry name" value="SERINE ACETYLTRANSFERASE"/>
    <property type="match status" value="1"/>
</dbReference>
<evidence type="ECO:0000256" key="5">
    <source>
        <dbReference type="ARBA" id="ARBA00018522"/>
    </source>
</evidence>
<dbReference type="InterPro" id="IPR042122">
    <property type="entry name" value="Ser_AcTrfase_N_sf"/>
</dbReference>
<name>A0A956LXP4_UNCEI</name>
<evidence type="ECO:0000256" key="1">
    <source>
        <dbReference type="ARBA" id="ARBA00004496"/>
    </source>
</evidence>
<dbReference type="FunFam" id="1.10.3130.10:FF:000003">
    <property type="entry name" value="Serine acetyltransferase"/>
    <property type="match status" value="1"/>
</dbReference>
<reference evidence="14" key="2">
    <citation type="journal article" date="2021" name="Microbiome">
        <title>Successional dynamics and alternative stable states in a saline activated sludge microbial community over 9 years.</title>
        <authorList>
            <person name="Wang Y."/>
            <person name="Ye J."/>
            <person name="Ju F."/>
            <person name="Liu L."/>
            <person name="Boyd J.A."/>
            <person name="Deng Y."/>
            <person name="Parks D.H."/>
            <person name="Jiang X."/>
            <person name="Yin X."/>
            <person name="Woodcroft B.J."/>
            <person name="Tyson G.W."/>
            <person name="Hugenholtz P."/>
            <person name="Polz M.F."/>
            <person name="Zhang T."/>
        </authorList>
    </citation>
    <scope>NUCLEOTIDE SEQUENCE</scope>
    <source>
        <strain evidence="14">HKST-UBA01</strain>
    </source>
</reference>
<evidence type="ECO:0000256" key="2">
    <source>
        <dbReference type="ARBA" id="ARBA00004876"/>
    </source>
</evidence>
<dbReference type="Proteomes" id="UP000697710">
    <property type="component" value="Unassembled WGS sequence"/>
</dbReference>
<organism evidence="14 15">
    <name type="scientific">Eiseniibacteriota bacterium</name>
    <dbReference type="NCBI Taxonomy" id="2212470"/>
    <lineage>
        <taxon>Bacteria</taxon>
        <taxon>Candidatus Eiseniibacteriota</taxon>
    </lineage>
</organism>
<dbReference type="InterPro" id="IPR005881">
    <property type="entry name" value="Ser_O-AcTrfase"/>
</dbReference>
<evidence type="ECO:0000313" key="15">
    <source>
        <dbReference type="Proteomes" id="UP000697710"/>
    </source>
</evidence>
<dbReference type="NCBIfam" id="NF041874">
    <property type="entry name" value="EPS_EpsC"/>
    <property type="match status" value="1"/>
</dbReference>
<evidence type="ECO:0000256" key="4">
    <source>
        <dbReference type="ARBA" id="ARBA00013266"/>
    </source>
</evidence>
<dbReference type="InterPro" id="IPR011004">
    <property type="entry name" value="Trimer_LpxA-like_sf"/>
</dbReference>
<feature type="region of interest" description="Disordered" evidence="13">
    <location>
        <begin position="1"/>
        <end position="31"/>
    </location>
</feature>
<proteinExistence type="inferred from homology"/>
<dbReference type="Gene3D" id="2.160.10.10">
    <property type="entry name" value="Hexapeptide repeat proteins"/>
    <property type="match status" value="1"/>
</dbReference>
<keyword evidence="7" id="KW-0028">Amino-acid biosynthesis</keyword>
<gene>
    <name evidence="14" type="primary">cysE</name>
    <name evidence="14" type="ORF">KC729_06185</name>
</gene>
<comment type="catalytic activity">
    <reaction evidence="12">
        <text>L-serine + acetyl-CoA = O-acetyl-L-serine + CoA</text>
        <dbReference type="Rhea" id="RHEA:24560"/>
        <dbReference type="ChEBI" id="CHEBI:33384"/>
        <dbReference type="ChEBI" id="CHEBI:57287"/>
        <dbReference type="ChEBI" id="CHEBI:57288"/>
        <dbReference type="ChEBI" id="CHEBI:58340"/>
        <dbReference type="EC" id="2.3.1.30"/>
    </reaction>
</comment>
<comment type="similarity">
    <text evidence="3">Belongs to the transferase hexapeptide repeat family.</text>
</comment>
<evidence type="ECO:0000256" key="8">
    <source>
        <dbReference type="ARBA" id="ARBA00022679"/>
    </source>
</evidence>
<accession>A0A956LXP4</accession>
<dbReference type="AlphaFoldDB" id="A0A956LXP4"/>
<dbReference type="InterPro" id="IPR053376">
    <property type="entry name" value="Serine_acetyltransferase"/>
</dbReference>
<dbReference type="Pfam" id="PF00132">
    <property type="entry name" value="Hexapep"/>
    <property type="match status" value="1"/>
</dbReference>